<evidence type="ECO:0000313" key="1">
    <source>
        <dbReference type="EMBL" id="SMO99141.1"/>
    </source>
</evidence>
<gene>
    <name evidence="1" type="ORF">SAMN06265348_12018</name>
</gene>
<keyword evidence="2" id="KW-1185">Reference proteome</keyword>
<evidence type="ECO:0000313" key="2">
    <source>
        <dbReference type="Proteomes" id="UP000320300"/>
    </source>
</evidence>
<name>A0A521FUC4_9SPHI</name>
<reference evidence="1 2" key="1">
    <citation type="submission" date="2017-05" db="EMBL/GenBank/DDBJ databases">
        <authorList>
            <person name="Varghese N."/>
            <person name="Submissions S."/>
        </authorList>
    </citation>
    <scope>NUCLEOTIDE SEQUENCE [LARGE SCALE GENOMIC DNA]</scope>
    <source>
        <strain evidence="1 2">DSM 19036</strain>
    </source>
</reference>
<sequence>MSILNFVQKRLIKFLPLNVISADQTESKRLAKIPVSYQSHYYENDASLIINFAKPVSMNINYGK</sequence>
<accession>A0A521FUC4</accession>
<protein>
    <submittedName>
        <fullName evidence="1">Uncharacterized protein</fullName>
    </submittedName>
</protein>
<proteinExistence type="predicted"/>
<dbReference type="AlphaFoldDB" id="A0A521FUC4"/>
<dbReference type="EMBL" id="FXTN01000020">
    <property type="protein sequence ID" value="SMO99141.1"/>
    <property type="molecule type" value="Genomic_DNA"/>
</dbReference>
<organism evidence="1 2">
    <name type="scientific">Pedobacter westerhofensis</name>
    <dbReference type="NCBI Taxonomy" id="425512"/>
    <lineage>
        <taxon>Bacteria</taxon>
        <taxon>Pseudomonadati</taxon>
        <taxon>Bacteroidota</taxon>
        <taxon>Sphingobacteriia</taxon>
        <taxon>Sphingobacteriales</taxon>
        <taxon>Sphingobacteriaceae</taxon>
        <taxon>Pedobacter</taxon>
    </lineage>
</organism>
<dbReference type="Proteomes" id="UP000320300">
    <property type="component" value="Unassembled WGS sequence"/>
</dbReference>